<sequence>MLRMMMNSKIHRATVTQADLNYVGSITIDEDLLDAVGMLPNEKVHIVNNNNGARFETYIIAGERGSGVICVNGAAARLVQCGDIVIILSYVYVDNAEAKDHQPTVAIMGEGNVIKEIITHEPEATVM</sequence>
<evidence type="ECO:0000256" key="1">
    <source>
        <dbReference type="ARBA" id="ARBA00022490"/>
    </source>
</evidence>
<evidence type="ECO:0000313" key="10">
    <source>
        <dbReference type="EMBL" id="GLC87038.1"/>
    </source>
</evidence>
<keyword evidence="11" id="KW-1185">Reference proteome</keyword>
<dbReference type="EMBL" id="BRZA01000001">
    <property type="protein sequence ID" value="GLC87038.1"/>
    <property type="molecule type" value="Genomic_DNA"/>
</dbReference>
<evidence type="ECO:0000256" key="4">
    <source>
        <dbReference type="ARBA" id="ARBA00022813"/>
    </source>
</evidence>
<evidence type="ECO:0000256" key="9">
    <source>
        <dbReference type="HAMAP-Rule" id="MF_00446"/>
    </source>
</evidence>
<comment type="subcellular location">
    <subcellularLocation>
        <location evidence="9">Cytoplasm</location>
    </subcellularLocation>
</comment>
<dbReference type="HAMAP" id="MF_00446">
    <property type="entry name" value="PanD"/>
    <property type="match status" value="1"/>
</dbReference>
<comment type="catalytic activity">
    <reaction evidence="9">
        <text>L-aspartate + H(+) = beta-alanine + CO2</text>
        <dbReference type="Rhea" id="RHEA:19497"/>
        <dbReference type="ChEBI" id="CHEBI:15378"/>
        <dbReference type="ChEBI" id="CHEBI:16526"/>
        <dbReference type="ChEBI" id="CHEBI:29991"/>
        <dbReference type="ChEBI" id="CHEBI:57966"/>
        <dbReference type="EC" id="4.1.1.11"/>
    </reaction>
</comment>
<feature type="modified residue" description="Pyruvic acid (Ser)" evidence="9">
    <location>
        <position position="25"/>
    </location>
</feature>
<dbReference type="PANTHER" id="PTHR21012:SF0">
    <property type="entry name" value="ASPARTATE 1-DECARBOXYLASE"/>
    <property type="match status" value="1"/>
</dbReference>
<keyword evidence="8 9" id="KW-0670">Pyruvate</keyword>
<keyword evidence="5 9" id="KW-0865">Zymogen</keyword>
<comment type="subunit">
    <text evidence="9">Heterooctamer of four alpha and four beta subunits.</text>
</comment>
<evidence type="ECO:0000256" key="5">
    <source>
        <dbReference type="ARBA" id="ARBA00023145"/>
    </source>
</evidence>
<keyword evidence="2 9" id="KW-0566">Pantothenate biosynthesis</keyword>
<comment type="similarity">
    <text evidence="9">Belongs to the PanD family.</text>
</comment>
<feature type="binding site" evidence="9">
    <location>
        <position position="57"/>
    </location>
    <ligand>
        <name>substrate</name>
    </ligand>
</feature>
<dbReference type="RefSeq" id="WP_264986775.1">
    <property type="nucleotide sequence ID" value="NZ_BRZA01000001.1"/>
</dbReference>
<dbReference type="InterPro" id="IPR009010">
    <property type="entry name" value="Asp_de-COase-like_dom_sf"/>
</dbReference>
<comment type="pathway">
    <text evidence="9">Cofactor biosynthesis; (R)-pantothenate biosynthesis; beta-alanine from L-aspartate: step 1/1.</text>
</comment>
<proteinExistence type="inferred from homology"/>
<reference evidence="10" key="1">
    <citation type="submission" date="2022-08" db="EMBL/GenBank/DDBJ databases">
        <title>Draft genome sequence of Lysinibacillus sp. strain KH24.</title>
        <authorList>
            <person name="Kanbe H."/>
            <person name="Itoh H."/>
        </authorList>
    </citation>
    <scope>NUCLEOTIDE SEQUENCE</scope>
    <source>
        <strain evidence="10">KH24</strain>
    </source>
</reference>
<comment type="caution">
    <text evidence="10">The sequence shown here is derived from an EMBL/GenBank/DDBJ whole genome shotgun (WGS) entry which is preliminary data.</text>
</comment>
<keyword evidence="6 9" id="KW-0456">Lyase</keyword>
<protein>
    <recommendedName>
        <fullName evidence="9">Aspartate 1-decarboxylase</fullName>
        <ecNumber evidence="9">4.1.1.11</ecNumber>
    </recommendedName>
    <alternativeName>
        <fullName evidence="9">Aspartate alpha-decarboxylase</fullName>
    </alternativeName>
    <component>
        <recommendedName>
            <fullName evidence="9">Aspartate 1-decarboxylase beta chain</fullName>
        </recommendedName>
    </component>
    <component>
        <recommendedName>
            <fullName evidence="9">Aspartate 1-decarboxylase alpha chain</fullName>
        </recommendedName>
    </component>
</protein>
<comment type="cofactor">
    <cofactor evidence="9">
        <name>pyruvate</name>
        <dbReference type="ChEBI" id="CHEBI:15361"/>
    </cofactor>
    <text evidence="9">Binds 1 pyruvoyl group covalently per subunit.</text>
</comment>
<keyword evidence="3 9" id="KW-0210">Decarboxylase</keyword>
<comment type="PTM">
    <text evidence="9">Is synthesized initially as an inactive proenzyme, which is activated by self-cleavage at a specific serine bond to produce a beta-subunit with a hydroxyl group at its C-terminus and an alpha-subunit with a pyruvoyl group at its N-terminus.</text>
</comment>
<keyword evidence="4 9" id="KW-0068">Autocatalytic cleavage</keyword>
<comment type="function">
    <text evidence="9">Catalyzes the pyruvoyl-dependent decarboxylation of aspartate to produce beta-alanine.</text>
</comment>
<feature type="active site" description="Schiff-base intermediate with substrate; via pyruvic acid" evidence="9">
    <location>
        <position position="25"/>
    </location>
</feature>
<dbReference type="SUPFAM" id="SSF50692">
    <property type="entry name" value="ADC-like"/>
    <property type="match status" value="1"/>
</dbReference>
<feature type="chain" id="PRO_5044924510" description="Aspartate 1-decarboxylase beta chain" evidence="9">
    <location>
        <begin position="1"/>
        <end position="24"/>
    </location>
</feature>
<evidence type="ECO:0000256" key="7">
    <source>
        <dbReference type="ARBA" id="ARBA00023270"/>
    </source>
</evidence>
<feature type="active site" description="Proton donor" evidence="9">
    <location>
        <position position="58"/>
    </location>
</feature>
<feature type="chain" id="PRO_5044924511" description="Aspartate 1-decarboxylase alpha chain" evidence="9">
    <location>
        <begin position="25"/>
        <end position="127"/>
    </location>
</feature>
<evidence type="ECO:0000256" key="6">
    <source>
        <dbReference type="ARBA" id="ARBA00023239"/>
    </source>
</evidence>
<organism evidence="10 11">
    <name type="scientific">Lysinibacillus piscis</name>
    <dbReference type="NCBI Taxonomy" id="2518931"/>
    <lineage>
        <taxon>Bacteria</taxon>
        <taxon>Bacillati</taxon>
        <taxon>Bacillota</taxon>
        <taxon>Bacilli</taxon>
        <taxon>Bacillales</taxon>
        <taxon>Bacillaceae</taxon>
        <taxon>Lysinibacillus</taxon>
    </lineage>
</organism>
<dbReference type="InterPro" id="IPR003190">
    <property type="entry name" value="Asp_decarbox"/>
</dbReference>
<accession>A0ABQ5NFK4</accession>
<dbReference type="PANTHER" id="PTHR21012">
    <property type="entry name" value="ASPARTATE 1-DECARBOXYLASE"/>
    <property type="match status" value="1"/>
</dbReference>
<dbReference type="PIRSF" id="PIRSF006246">
    <property type="entry name" value="Asp_decarbox"/>
    <property type="match status" value="1"/>
</dbReference>
<keyword evidence="1 9" id="KW-0963">Cytoplasm</keyword>
<keyword evidence="7 9" id="KW-0704">Schiff base</keyword>
<dbReference type="CDD" id="cd06919">
    <property type="entry name" value="Asp_decarbox"/>
    <property type="match status" value="1"/>
</dbReference>
<evidence type="ECO:0000256" key="3">
    <source>
        <dbReference type="ARBA" id="ARBA00022793"/>
    </source>
</evidence>
<dbReference type="NCBIfam" id="TIGR00223">
    <property type="entry name" value="panD"/>
    <property type="match status" value="1"/>
</dbReference>
<evidence type="ECO:0000313" key="11">
    <source>
        <dbReference type="Proteomes" id="UP001065593"/>
    </source>
</evidence>
<evidence type="ECO:0000256" key="2">
    <source>
        <dbReference type="ARBA" id="ARBA00022655"/>
    </source>
</evidence>
<name>A0ABQ5NFK4_9BACI</name>
<dbReference type="Proteomes" id="UP001065593">
    <property type="component" value="Unassembled WGS sequence"/>
</dbReference>
<evidence type="ECO:0000256" key="8">
    <source>
        <dbReference type="ARBA" id="ARBA00023317"/>
    </source>
</evidence>
<dbReference type="Gene3D" id="2.40.40.20">
    <property type="match status" value="1"/>
</dbReference>
<dbReference type="Pfam" id="PF02261">
    <property type="entry name" value="Asp_decarbox"/>
    <property type="match status" value="1"/>
</dbReference>
<dbReference type="EC" id="4.1.1.11" evidence="9"/>
<feature type="binding site" evidence="9">
    <location>
        <begin position="73"/>
        <end position="75"/>
    </location>
    <ligand>
        <name>substrate</name>
    </ligand>
</feature>
<gene>
    <name evidence="9 10" type="primary">panD</name>
    <name evidence="10" type="ORF">LYSBPC_01650</name>
</gene>